<reference evidence="3" key="1">
    <citation type="submission" date="2018-03" db="EMBL/GenBank/DDBJ databases">
        <authorList>
            <person name="Rodrigo-Torres L."/>
            <person name="Arahal R. D."/>
            <person name="Lucena T."/>
        </authorList>
    </citation>
    <scope>NUCLEOTIDE SEQUENCE [LARGE SCALE GENOMIC DNA]</scope>
    <source>
        <strain evidence="3">CECT 7615</strain>
    </source>
</reference>
<sequence length="254" mass="28192">MLGWRLFKYSISMIFRNLLVIIRISWFPLLCFGGVIWAFFYSIGLPFSTLWGPSVRLTGSELSAGLFLKFGLFWLFSALLAIWGVVAWHRYVLLEEAPEGWIPKFQRPAVGTYIWRLILLVLAFLALGVPLGFLLLGVVSALGWIGIALFVVAGVVLATAFTQMAVTLPAAALEKPISFGEAWEASIDDFWQVLLLVVLVGGLQYAADWISTQLVFVPVLGFAVPLLFSAFLAMLNVSILTTLYGHFVEERPID</sequence>
<feature type="transmembrane region" description="Helical" evidence="1">
    <location>
        <begin position="20"/>
        <end position="43"/>
    </location>
</feature>
<feature type="transmembrane region" description="Helical" evidence="1">
    <location>
        <begin position="142"/>
        <end position="168"/>
    </location>
</feature>
<dbReference type="EMBL" id="ONZG01000001">
    <property type="protein sequence ID" value="SPJ27036.1"/>
    <property type="molecule type" value="Genomic_DNA"/>
</dbReference>
<keyword evidence="1" id="KW-1133">Transmembrane helix</keyword>
<feature type="transmembrane region" description="Helical" evidence="1">
    <location>
        <begin position="113"/>
        <end position="136"/>
    </location>
</feature>
<accession>A0A2R8C3T8</accession>
<keyword evidence="1" id="KW-0812">Transmembrane</keyword>
<evidence type="ECO:0000313" key="3">
    <source>
        <dbReference type="Proteomes" id="UP000244898"/>
    </source>
</evidence>
<name>A0A2R8C3T8_9RHOB</name>
<protein>
    <recommendedName>
        <fullName evidence="4">Glycerophosphoryl diester phosphodiesterase membrane domain-containing protein</fullName>
    </recommendedName>
</protein>
<feature type="transmembrane region" description="Helical" evidence="1">
    <location>
        <begin position="72"/>
        <end position="92"/>
    </location>
</feature>
<feature type="transmembrane region" description="Helical" evidence="1">
    <location>
        <begin position="219"/>
        <end position="244"/>
    </location>
</feature>
<feature type="transmembrane region" description="Helical" evidence="1">
    <location>
        <begin position="189"/>
        <end position="207"/>
    </location>
</feature>
<proteinExistence type="predicted"/>
<keyword evidence="3" id="KW-1185">Reference proteome</keyword>
<evidence type="ECO:0008006" key="4">
    <source>
        <dbReference type="Google" id="ProtNLM"/>
    </source>
</evidence>
<keyword evidence="1" id="KW-0472">Membrane</keyword>
<evidence type="ECO:0000256" key="1">
    <source>
        <dbReference type="SAM" id="Phobius"/>
    </source>
</evidence>
<gene>
    <name evidence="2" type="ORF">TRM7615_00515</name>
</gene>
<evidence type="ECO:0000313" key="2">
    <source>
        <dbReference type="EMBL" id="SPJ27036.1"/>
    </source>
</evidence>
<organism evidence="2 3">
    <name type="scientific">Falsiruegeria mediterranea M17</name>
    <dbReference type="NCBI Taxonomy" id="1200281"/>
    <lineage>
        <taxon>Bacteria</taxon>
        <taxon>Pseudomonadati</taxon>
        <taxon>Pseudomonadota</taxon>
        <taxon>Alphaproteobacteria</taxon>
        <taxon>Rhodobacterales</taxon>
        <taxon>Roseobacteraceae</taxon>
        <taxon>Falsiruegeria</taxon>
    </lineage>
</organism>
<dbReference type="Proteomes" id="UP000244898">
    <property type="component" value="Unassembled WGS sequence"/>
</dbReference>
<dbReference type="AlphaFoldDB" id="A0A2R8C3T8"/>
<dbReference type="OrthoDB" id="7704812at2"/>